<name>A0A1B8Y3N7_XENTR</name>
<organism evidence="8">
    <name type="scientific">Xenopus tropicalis</name>
    <name type="common">Western clawed frog</name>
    <name type="synonym">Silurana tropicalis</name>
    <dbReference type="NCBI Taxonomy" id="8364"/>
    <lineage>
        <taxon>Eukaryota</taxon>
        <taxon>Metazoa</taxon>
        <taxon>Chordata</taxon>
        <taxon>Craniata</taxon>
        <taxon>Vertebrata</taxon>
        <taxon>Euteleostomi</taxon>
        <taxon>Amphibia</taxon>
        <taxon>Batrachia</taxon>
        <taxon>Anura</taxon>
        <taxon>Pipoidea</taxon>
        <taxon>Pipidae</taxon>
        <taxon>Xenopodinae</taxon>
        <taxon>Xenopus</taxon>
        <taxon>Silurana</taxon>
    </lineage>
</organism>
<keyword evidence="3" id="KW-1133">Transmembrane helix</keyword>
<dbReference type="AlphaFoldDB" id="A0A1B8Y3N7"/>
<reference evidence="8" key="2">
    <citation type="journal article" date="2010" name="Science">
        <title>The genome of the Western clawed frog Xenopus tropicalis.</title>
        <authorList>
            <person name="Hellsten U."/>
            <person name="Harland R.M."/>
            <person name="Gilchrist M.J."/>
            <person name="Hendrix D."/>
            <person name="Jurka J."/>
            <person name="Kapitonov V."/>
            <person name="Ovcharenko I."/>
            <person name="Putnam N.H."/>
            <person name="Shu S."/>
            <person name="Taher L."/>
            <person name="Blitz I.L."/>
            <person name="Blumberg B."/>
            <person name="Dichmann D.S."/>
            <person name="Dubchak I."/>
            <person name="Amaya E."/>
            <person name="Detter J.C."/>
            <person name="Fletcher R."/>
            <person name="Gerhard D.S."/>
            <person name="Goodstein D."/>
            <person name="Graves T."/>
            <person name="Grigoriev I.V."/>
            <person name="Grimwood J."/>
            <person name="Kawashima T."/>
            <person name="Lindquist E."/>
            <person name="Lucas S.M."/>
            <person name="Mead P.E."/>
            <person name="Mitros T."/>
            <person name="Ogino H."/>
            <person name="Ohta Y."/>
            <person name="Poliakov A.V."/>
            <person name="Pollet N."/>
            <person name="Robert J."/>
            <person name="Salamov A."/>
            <person name="Sater A.K."/>
            <person name="Schmutz J."/>
            <person name="Terry A."/>
            <person name="Vize P.D."/>
            <person name="Warren W.C."/>
            <person name="Wells D."/>
            <person name="Wills A."/>
            <person name="Wilson R.K."/>
            <person name="Zimmerman L.B."/>
            <person name="Zorn A.M."/>
            <person name="Grainger R."/>
            <person name="Grammer T."/>
            <person name="Khokha M.K."/>
            <person name="Richardson P.M."/>
            <person name="Rokhsar D.S."/>
        </authorList>
    </citation>
    <scope>NUCLEOTIDE SEQUENCE [LARGE SCALE GENOMIC DNA]</scope>
    <source>
        <strain evidence="8">Nigerian</strain>
    </source>
</reference>
<dbReference type="FunFam" id="3.40.50.2300:FF:000112">
    <property type="entry name" value="Uncharacterized protein"/>
    <property type="match status" value="1"/>
</dbReference>
<dbReference type="Gene3D" id="3.40.50.2300">
    <property type="match status" value="2"/>
</dbReference>
<dbReference type="InterPro" id="IPR000337">
    <property type="entry name" value="GPCR_3"/>
</dbReference>
<accession>A0A1B8Y3N7</accession>
<keyword evidence="2" id="KW-0812">Transmembrane</keyword>
<dbReference type="EMBL" id="KV460492">
    <property type="protein sequence ID" value="OCA17524.1"/>
    <property type="molecule type" value="Genomic_DNA"/>
</dbReference>
<dbReference type="GO" id="GO:0016020">
    <property type="term" value="C:membrane"/>
    <property type="evidence" value="ECO:0007669"/>
    <property type="project" value="UniProtKB-SubCell"/>
</dbReference>
<dbReference type="InterPro" id="IPR001828">
    <property type="entry name" value="ANF_lig-bd_rcpt"/>
</dbReference>
<dbReference type="PRINTS" id="PR00248">
    <property type="entry name" value="GPCRMGR"/>
</dbReference>
<evidence type="ECO:0000256" key="3">
    <source>
        <dbReference type="ARBA" id="ARBA00022989"/>
    </source>
</evidence>
<sequence length="859" mass="96290">MDGAASLSMASFSKDASKRAFFASRCAFSASRRAFSASRRAFSASRRAFSASRRAFSASRRAFSASRRAFSASRRAFSASRRAFTASRHAFSASRRAFSASRCAFSASRHAFTASRHAFSASRRAFSASTCAFSASRRAFSASRRAFTASRHAFSASRRAFSASTCAFSASRRAFTASRHAFSASRRAFSASRHAFTASRRAFSASRRAFSASTCAFSASRRAFSASRRAFSASRRAFSASTCAFSASRCAFSASRRAFSASRRAFSASRRAFSASRRAFSASTCAFSASRCAFSASRRAFSASRRAFSASRRAFSASRRAFSASRRAFSASRHAFSASRRAFSASRCAFTASRRAFSASRRAFTASRIIQSPMEYEYIQTGNIIIGGVMAAHLSTQDIIYPNDRMMRLVCTCFSREHSKYFLDFRYAIEQTNKDPTRLPNLTLGYHIYDSCLDARKAVRSVLQILSGTREPVPNYSCVGKRNIAGFIGDLTSETTVPIAQILTLYGYSQISYGATDPSLGDRRTFPYFFRTVQSDETNYLALSKLLKYFGWTWVGFITSDDISGEREDETLRKYLSRETICVEFTVKINRDLSDLVHLSRDSKIIQNSTTGVVIIGGTVSLIFVRKLIELTVALTKKTLILSSVWGANHYVLIFTKQTFNGSLSIQPLYPYYLTAPEDFQYLANLHPFKYPNDAMLEDIWLMCFGCLAQTQAKNDYYKQVIVMSNCTGAERYTNIGYFQYFTFSPRVHLAVGMMSLAIDWMEVSVSEKLPKNQRLGYSYRNQLHHYLKDIIYYTRDGKATAFDEYGDYVTNYGIYNNIITSALILRYNFIGKFTPWGPPDQQMNINPDLIIWKTNRTK</sequence>
<protein>
    <recommendedName>
        <fullName evidence="7">Receptor ligand binding region domain-containing protein</fullName>
    </recommendedName>
</protein>
<evidence type="ECO:0000256" key="2">
    <source>
        <dbReference type="ARBA" id="ARBA00022692"/>
    </source>
</evidence>
<evidence type="ECO:0000313" key="8">
    <source>
        <dbReference type="EMBL" id="OCA17524.1"/>
    </source>
</evidence>
<evidence type="ECO:0000256" key="1">
    <source>
        <dbReference type="ARBA" id="ARBA00004141"/>
    </source>
</evidence>
<feature type="domain" description="Receptor ligand binding region" evidence="7">
    <location>
        <begin position="425"/>
        <end position="608"/>
    </location>
</feature>
<dbReference type="InterPro" id="IPR028082">
    <property type="entry name" value="Peripla_BP_I"/>
</dbReference>
<evidence type="ECO:0000256" key="4">
    <source>
        <dbReference type="ARBA" id="ARBA00023136"/>
    </source>
</evidence>
<reference evidence="8" key="1">
    <citation type="submission" date="2009-11" db="EMBL/GenBank/DDBJ databases">
        <authorList>
            <consortium name="US DOE Joint Genome Institute (JGI-PGF)"/>
            <person name="Ottilar R."/>
            <person name="Schmutz J."/>
            <person name="Salamov A."/>
            <person name="Cheng J.F."/>
            <person name="Lucas S."/>
            <person name="Pitluck S."/>
            <person name="Gundlach H."/>
            <person name="Guo Y."/>
            <person name="Haberer G."/>
            <person name="Nasrallah J."/>
            <person name="Mayer K.F.X."/>
            <person name="van de Peer Y."/>
            <person name="Weigel D."/>
            <person name="Grigoriev I.V."/>
        </authorList>
    </citation>
    <scope>NUCLEOTIDE SEQUENCE</scope>
    <source>
        <strain evidence="8">Nigerian</strain>
    </source>
</reference>
<dbReference type="GO" id="GO:0004930">
    <property type="term" value="F:G protein-coupled receptor activity"/>
    <property type="evidence" value="ECO:0007669"/>
    <property type="project" value="InterPro"/>
</dbReference>
<dbReference type="InterPro" id="IPR000068">
    <property type="entry name" value="GPCR_3_Ca_sens_rcpt-rel"/>
</dbReference>
<dbReference type="SUPFAM" id="SSF53822">
    <property type="entry name" value="Periplasmic binding protein-like I"/>
    <property type="match status" value="1"/>
</dbReference>
<evidence type="ECO:0000256" key="5">
    <source>
        <dbReference type="ARBA" id="ARBA00023170"/>
    </source>
</evidence>
<reference evidence="8" key="3">
    <citation type="submission" date="2016-05" db="EMBL/GenBank/DDBJ databases">
        <title>WGS assembly of Xenopus tropicalis.</title>
        <authorList>
            <person name="Sessions A."/>
            <person name="Jenkins J."/>
            <person name="Mitros T."/>
            <person name="Lyons J.T."/>
            <person name="Dichmann D.S."/>
            <person name="Robert J."/>
            <person name="Harland R.M."/>
            <person name="Rokhsar D.S."/>
        </authorList>
    </citation>
    <scope>NUCLEOTIDE SEQUENCE</scope>
    <source>
        <strain evidence="8">Nigerian</strain>
    </source>
</reference>
<keyword evidence="6" id="KW-0325">Glycoprotein</keyword>
<evidence type="ECO:0000256" key="6">
    <source>
        <dbReference type="ARBA" id="ARBA00023180"/>
    </source>
</evidence>
<proteinExistence type="predicted"/>
<feature type="non-terminal residue" evidence="8">
    <location>
        <position position="859"/>
    </location>
</feature>
<dbReference type="FunFam" id="3.40.50.2300:FF:000728">
    <property type="entry name" value="Uncharacterized protein"/>
    <property type="match status" value="1"/>
</dbReference>
<comment type="subcellular location">
    <subcellularLocation>
        <location evidence="1">Membrane</location>
        <topology evidence="1">Multi-pass membrane protein</topology>
    </subcellularLocation>
</comment>
<dbReference type="PANTHER" id="PTHR24061">
    <property type="entry name" value="CALCIUM-SENSING RECEPTOR-RELATED"/>
    <property type="match status" value="1"/>
</dbReference>
<dbReference type="Pfam" id="PF01094">
    <property type="entry name" value="ANF_receptor"/>
    <property type="match status" value="1"/>
</dbReference>
<dbReference type="PANTHER" id="PTHR24061:SF588">
    <property type="entry name" value="VOMERONASAL TYPE-2 RECEPTOR 26"/>
    <property type="match status" value="1"/>
</dbReference>
<gene>
    <name evidence="8" type="ORF">XENTR_v900270172mg</name>
</gene>
<keyword evidence="5" id="KW-0675">Receptor</keyword>
<evidence type="ECO:0000259" key="7">
    <source>
        <dbReference type="Pfam" id="PF01094"/>
    </source>
</evidence>
<keyword evidence="4" id="KW-0472">Membrane</keyword>